<dbReference type="InterPro" id="IPR011009">
    <property type="entry name" value="Kinase-like_dom_sf"/>
</dbReference>
<dbReference type="CDD" id="cd05171">
    <property type="entry name" value="PIKKc_ATM"/>
    <property type="match status" value="1"/>
</dbReference>
<dbReference type="PROSITE" id="PS50290">
    <property type="entry name" value="PI3_4_KINASE_3"/>
    <property type="match status" value="1"/>
</dbReference>
<proteinExistence type="predicted"/>
<dbReference type="InterPro" id="IPR038980">
    <property type="entry name" value="ATM_plant"/>
</dbReference>
<evidence type="ECO:0000256" key="10">
    <source>
        <dbReference type="ARBA" id="ARBA00023306"/>
    </source>
</evidence>
<dbReference type="Pfam" id="PF25360">
    <property type="entry name" value="TPR_ATM"/>
    <property type="match status" value="1"/>
</dbReference>
<dbReference type="SMART" id="SM01343">
    <property type="entry name" value="FATC"/>
    <property type="match status" value="1"/>
</dbReference>
<accession>A0A1S3U4Q9</accession>
<dbReference type="FunFam" id="1.10.1070.11:FF:000015">
    <property type="entry name" value="Serine/threonine-protein kinase ATM"/>
    <property type="match status" value="1"/>
</dbReference>
<dbReference type="PANTHER" id="PTHR37079:SF4">
    <property type="entry name" value="SERINE_THREONINE-PROTEIN KINASE ATM"/>
    <property type="match status" value="1"/>
</dbReference>
<keyword evidence="6" id="KW-0227">DNA damage</keyword>
<feature type="domain" description="PI3K/PI4K catalytic" evidence="15">
    <location>
        <begin position="2715"/>
        <end position="3027"/>
    </location>
</feature>
<dbReference type="InterPro" id="IPR000403">
    <property type="entry name" value="PI3/4_kinase_cat_dom"/>
</dbReference>
<gene>
    <name evidence="19" type="primary">LOC106761920</name>
</gene>
<dbReference type="InterPro" id="IPR036940">
    <property type="entry name" value="PI3/4_kinase_cat_sf"/>
</dbReference>
<evidence type="ECO:0000256" key="11">
    <source>
        <dbReference type="ARBA" id="ARBA00047899"/>
    </source>
</evidence>
<protein>
    <recommendedName>
        <fullName evidence="13">Serine/threonine-protein kinase ATM</fullName>
        <ecNumber evidence="2">2.7.11.1</ecNumber>
    </recommendedName>
</protein>
<keyword evidence="7 19" id="KW-0418">Kinase</keyword>
<evidence type="ECO:0000256" key="7">
    <source>
        <dbReference type="ARBA" id="ARBA00022777"/>
    </source>
</evidence>
<dbReference type="Proteomes" id="UP000087766">
    <property type="component" value="Chromosome 5"/>
</dbReference>
<evidence type="ECO:0000313" key="19">
    <source>
        <dbReference type="RefSeq" id="XP_014501028.1"/>
    </source>
</evidence>
<dbReference type="InterPro" id="IPR003151">
    <property type="entry name" value="PIK-rel_kinase_FAT"/>
</dbReference>
<comment type="catalytic activity">
    <reaction evidence="12">
        <text>L-seryl-[protein] + ATP = O-phospho-L-seryl-[protein] + ADP + H(+)</text>
        <dbReference type="Rhea" id="RHEA:17989"/>
        <dbReference type="Rhea" id="RHEA-COMP:9863"/>
        <dbReference type="Rhea" id="RHEA-COMP:11604"/>
        <dbReference type="ChEBI" id="CHEBI:15378"/>
        <dbReference type="ChEBI" id="CHEBI:29999"/>
        <dbReference type="ChEBI" id="CHEBI:30616"/>
        <dbReference type="ChEBI" id="CHEBI:83421"/>
        <dbReference type="ChEBI" id="CHEBI:456216"/>
        <dbReference type="EC" id="2.7.11.1"/>
    </reaction>
</comment>
<reference evidence="18" key="1">
    <citation type="journal article" date="2014" name="Nat. Commun.">
        <title>Genome sequence of mungbean and insights into evolution within Vigna species.</title>
        <authorList>
            <person name="Kang Y.J."/>
            <person name="Kim S.K."/>
            <person name="Kim M.Y."/>
            <person name="Lestari P."/>
            <person name="Kim K.H."/>
            <person name="Ha B.K."/>
            <person name="Jun T.H."/>
            <person name="Hwang W.J."/>
            <person name="Lee T."/>
            <person name="Lee J."/>
            <person name="Shim S."/>
            <person name="Yoon M.Y."/>
            <person name="Jang Y.E."/>
            <person name="Han K.S."/>
            <person name="Taeprayoon P."/>
            <person name="Yoon N."/>
            <person name="Somta P."/>
            <person name="Tanya P."/>
            <person name="Kim K.S."/>
            <person name="Gwag J.G."/>
            <person name="Moon J.K."/>
            <person name="Lee Y.H."/>
            <person name="Park B.S."/>
            <person name="Bombarely A."/>
            <person name="Doyle J.J."/>
            <person name="Jackson S.A."/>
            <person name="Schafleitner R."/>
            <person name="Srinives P."/>
            <person name="Varshney R.K."/>
            <person name="Lee S.H."/>
        </authorList>
    </citation>
    <scope>NUCLEOTIDE SEQUENCE [LARGE SCALE GENOMIC DNA]</scope>
    <source>
        <strain evidence="18">cv. VC1973A</strain>
    </source>
</reference>
<dbReference type="PROSITE" id="PS51190">
    <property type="entry name" value="FATC"/>
    <property type="match status" value="1"/>
</dbReference>
<sequence length="3072" mass="349298">MAKVTSRDVQEIVEKLSSDKVKAREEGIKLLNTWLEGERSYNFCKFIGLNTAKLRPDEIPHTETWPFLVSLLIKSASAEISSSKRKNPKVIYAKTLRIAVQRAEDTKCSGKNLPLSSVVKLLFNHVWDVLSNILSFQSEYGIILRHLLSVRDYSFQMRRRVYCNMVFLFIEKVEISLSGKNISNSSKEEVFRYILTLHSLLKFPPGDYPDNVRENIVKGFVRICSFIRDESKMARKLVECINIYLLNDGPNLGLELLEIHNALQQFVFHCWLATHDRVLKDSLIFYARIQLSLRRGAADRCLLVEQLLDVICKDLDQGSLFGSSMLRGDGNKDDKLGVLSSSQCGLVELAAVVFYRACLNTTRSSLSEKRVKREPAAVILRDALMKGKWLWNAAFCSLTRNFHTRICKDLFIYWFEGICMSFERIMNSSNVDRIYDGLLWTLRSLVELSSVLLLPNSRMEISAVSSSSFNEFINGWQLLWSTIVHGLPIISNINALVDAALLLLSNITSNDFVNTSVIPQDVWDLQIFKRPNSISILYFFSCYFSRKNSHSDPQDMLHLRKSLLRATLCHLNWKGCSMLNEQMTFLIPSAIYALSIGFVPFTQCFKEVPLTHNYFDVTDAQDDSHKSEDPKYQCVLEFLDCSVEVLAKIEKMSKVEATQVKICPHVRVSREISDKLLHEMETSILGALVEEEINKRHLPDTLLICSLLSNLLYGCVFTRKIDVSYSSKLSQHLQLMLDNAVRIIQEDIDLQAFSCLGCDPTCDDLSRLVSSVHCFLSSPVCIKLRDQNLMGCAPFDQLIQSVERLLKAFVNLYESYSQHLMNLQSDTIIQDMASTDNIQSSFPNDKSMSRIMDMELDVNDDSREVDGLAVGKKVGSDVSSSAEKWKMGMISVISSFFSASLLTWDILFKLMEKENDPKVRGNILYHLCQHPLWSSSGQFIDLVNLMNDIIIELVGFKLACDSVLIAAHTLLINLSSLDAVGKEKCGLYLTEVETKQCFLSLGNVVHKLFEVDLDWFGRVKLIDSICNLVLLDPQIGQTMIERLLLMLKDMDYRVRLFLARRIGILFQTWDGHEELFQDICLNFGVQMVVYSKGKVIHAKEVLGAGPQPQPIMETVVITLMHLALHSEKIELEAVFMICVVSAIDPSHRELVYAVLDNLSRELQYLTRMKYLEELLGSILFCWVACGVSLTALIETRQLFLPDVDPGHFLQYCCPWLLPVLLINENTSDLNWVAKVACQPLTVLIKNHFTSIFSISMALHCSKKPGSEKGTLVLQSSILHFGQLSEKERDKLIKRHLVSIVSCILSLCSCSLNAIVPYFSKDIVSLEIRTIVDGFLDLDDNHASASVVDKINIFRPDRVFMFLVEVHYKIVAAAHYRHKCHRLAGIEVLVTILGQRAAVLSTSNYLLNLTGSLIECLPLQDQCCQILNALLVQLKRNISTDVTSMLGEQLQFLVSKLVACCTPKTQELCDSSASQALSLLHMLTVDSDSSMYDYVKELEPFPELKIFDEIRKFHKELCHTYSIRDHLAKFVKKSSYLPPRLLLSSLQAFHKKLLNEETLQRRGKAGGFSGDGCWQGDEEIVHAVWKLVHMCRSNDASEVRELVSDFISRVGTGDPYSVVFHLHDTTSQFSLGKSIDTNSAIEISSDMDACLSEEHLVVLMKILMKYVMDDSVKIVDMASQTLRGILSTKRGQHALQSFNSYQKSLIEVHSKGVNAELVENLLLDLDKKSKGEAMSLEKSTVWVTDGKTFEMWICPLVYSLIAYCSDAILRLCQDIIMFKGEVAEFLLPSIFVNITARKDLEIDLHKLISLQLTEHVFTESNKLMKSIQVVLSSLNELRIRYVMERSSFVPSKREVSKNSRPSSYSSKTRSTSAKARESAVISNSLAKSPSSWEKVYWLSIDYLLVAKVAASCGSYFTSVMYVEHWCEEQFKTLTIGGPDFSHNEMLPDHIEILVSAVTRINEPDSLYGILQSHKLASQIITFEHEGNWGKALEYYDLQVQSHTSVQNDGSSRGLALKQTGSEHPSSFASKTGEMRQSRPYKGLIRSLQQIACAHVLEMYCRGLTSTKDLHHHDLEFTELQYESAWRAGKWDFSLPYVGTNFPLTPNIKCDHFNGNLHSCLRALEEGDLTDFQRKLRDSKQELVLSVSHASEESTEYIYMTIIKLQMLYHLDMAWDLRWRSCEDNTTKFFLPKPNNSSGPVIPSIEQLSWLDMEWCSILQRTQLHMNLLEPFIAFRRVLLQILSSRDCVLQHLLQSATTLRKGCRFSQAASALHEFKLLSVEAKGKSSSLYWLGRDQQVNHMIIRSLGKILVYTQRGKAIPRSTHVQESNPTTLPELEEAKLFRAQGQNLIAINLAMYISQNYRSNEEASDAFRLVGKWLAETRSSNSRTILEKYLKPAVSIAENAKATAKNAMKRKCQTHFHLAHYADALFRSHEERLNSNEWQAAMRLRKHKTIELEALIKRLRSSTKGEKIDYSIKIQELQKQVAMDKEEAQKLLDDRDNFLSLALEGYKQCLVIGDKYDVRVVFRIVSLWFSLSSQKEVVNSMLSTIDEVQSFKFIPLVYQIASRMGNTKDGHAHLNFQFALVSLVKKMAIDHPYHTILQLLALANGDRIKDKQRSKSSFVVDIDKKLAAENLLNELSSYHGAIILQTKQMVEIYIRLAEMETKREDTNKKVTLPRDLRSLPMLELVPVVTATISIDHSCQYHEGTFPYFKGLADSVMIMNGINAPKVVECFGSDGCKYRQLAKSGNDDLRQDAVMEQFFGLVNTFLRNHQDTRKRRLGVRTYKVVPFTPSAGVLEWVNGTLPLGEYLIGSMRNGGAHGRYGMGDWSFLKCREHMANERDKRKAFQEVCNNFRPVMHYFFLERFLQPAEWFEKRLAYSRSVAASSMVGYIVGLGDRHSMNILIDQATAEVVHIDLGVAFEQGLMLKTPERVPFRLTRDIIDGMGVTGVEGVFRRCCEETLSVMRTNKEALLTIVEVFIHDPLYKWALSPLKALQRQKDLDDDFDTSLEEPQNDYQGNKDATRALLRVKQKLDGYEDGEMRSIHGQVQQLIQDAIDSERLCQMFPGWGAWL</sequence>
<keyword evidence="9" id="KW-0539">Nucleus</keyword>
<feature type="domain" description="FATC" evidence="17">
    <location>
        <begin position="3040"/>
        <end position="3072"/>
    </location>
</feature>
<dbReference type="Pfam" id="PF02260">
    <property type="entry name" value="FATC"/>
    <property type="match status" value="1"/>
</dbReference>
<dbReference type="InterPro" id="IPR057445">
    <property type="entry name" value="ATM_TPR"/>
</dbReference>
<evidence type="ECO:0000259" key="17">
    <source>
        <dbReference type="PROSITE" id="PS51190"/>
    </source>
</evidence>
<evidence type="ECO:0000259" key="15">
    <source>
        <dbReference type="PROSITE" id="PS50290"/>
    </source>
</evidence>
<feature type="region of interest" description="Disordered" evidence="14">
    <location>
        <begin position="2005"/>
        <end position="2031"/>
    </location>
</feature>
<dbReference type="EC" id="2.7.11.1" evidence="2"/>
<feature type="compositionally biased region" description="Polar residues" evidence="14">
    <location>
        <begin position="2017"/>
        <end position="2028"/>
    </location>
</feature>
<dbReference type="GO" id="GO:0005524">
    <property type="term" value="F:ATP binding"/>
    <property type="evidence" value="ECO:0007669"/>
    <property type="project" value="UniProtKB-KW"/>
</dbReference>
<comment type="catalytic activity">
    <reaction evidence="11">
        <text>L-threonyl-[protein] + ATP = O-phospho-L-threonyl-[protein] + ADP + H(+)</text>
        <dbReference type="Rhea" id="RHEA:46608"/>
        <dbReference type="Rhea" id="RHEA-COMP:11060"/>
        <dbReference type="Rhea" id="RHEA-COMP:11605"/>
        <dbReference type="ChEBI" id="CHEBI:15378"/>
        <dbReference type="ChEBI" id="CHEBI:30013"/>
        <dbReference type="ChEBI" id="CHEBI:30616"/>
        <dbReference type="ChEBI" id="CHEBI:61977"/>
        <dbReference type="ChEBI" id="CHEBI:456216"/>
        <dbReference type="EC" id="2.7.11.1"/>
    </reaction>
</comment>
<evidence type="ECO:0000256" key="5">
    <source>
        <dbReference type="ARBA" id="ARBA00022741"/>
    </source>
</evidence>
<dbReference type="OrthoDB" id="381190at2759"/>
<name>A0A1S3U4Q9_VIGRR</name>
<dbReference type="Pfam" id="PF00454">
    <property type="entry name" value="PI3_PI4_kinase"/>
    <property type="match status" value="1"/>
</dbReference>
<dbReference type="RefSeq" id="XP_014501028.1">
    <property type="nucleotide sequence ID" value="XM_014645542.2"/>
</dbReference>
<dbReference type="InterPro" id="IPR018936">
    <property type="entry name" value="PI3/4_kinase_CS"/>
</dbReference>
<dbReference type="InterPro" id="IPR003152">
    <property type="entry name" value="FATC_dom"/>
</dbReference>
<evidence type="ECO:0000256" key="4">
    <source>
        <dbReference type="ARBA" id="ARBA00022679"/>
    </source>
</evidence>
<feature type="domain" description="FAT" evidence="16">
    <location>
        <begin position="1903"/>
        <end position="2609"/>
    </location>
</feature>
<evidence type="ECO:0000313" key="18">
    <source>
        <dbReference type="Proteomes" id="UP000087766"/>
    </source>
</evidence>
<dbReference type="FunFam" id="3.30.1010.10:FF:000023">
    <property type="entry name" value="Serine/threonine-protein kinase ATM"/>
    <property type="match status" value="1"/>
</dbReference>
<dbReference type="GO" id="GO:0006281">
    <property type="term" value="P:DNA repair"/>
    <property type="evidence" value="ECO:0007669"/>
    <property type="project" value="InterPro"/>
</dbReference>
<dbReference type="GeneID" id="106761920"/>
<evidence type="ECO:0000256" key="2">
    <source>
        <dbReference type="ARBA" id="ARBA00012513"/>
    </source>
</evidence>
<dbReference type="Gene3D" id="1.10.1070.11">
    <property type="entry name" value="Phosphatidylinositol 3-/4-kinase, catalytic domain"/>
    <property type="match status" value="1"/>
</dbReference>
<dbReference type="PROSITE" id="PS00915">
    <property type="entry name" value="PI3_4_KINASE_1"/>
    <property type="match status" value="1"/>
</dbReference>
<dbReference type="Pfam" id="PF02259">
    <property type="entry name" value="FAT"/>
    <property type="match status" value="1"/>
</dbReference>
<evidence type="ECO:0000256" key="8">
    <source>
        <dbReference type="ARBA" id="ARBA00022840"/>
    </source>
</evidence>
<dbReference type="SUPFAM" id="SSF56112">
    <property type="entry name" value="Protein kinase-like (PK-like)"/>
    <property type="match status" value="1"/>
</dbReference>
<dbReference type="SMART" id="SM00146">
    <property type="entry name" value="PI3Kc"/>
    <property type="match status" value="1"/>
</dbReference>
<evidence type="ECO:0000256" key="14">
    <source>
        <dbReference type="SAM" id="MobiDB-lite"/>
    </source>
</evidence>
<dbReference type="PANTHER" id="PTHR37079">
    <property type="entry name" value="SERINE/THREONINE-PROTEIN KINASE ATM"/>
    <property type="match status" value="1"/>
</dbReference>
<evidence type="ECO:0000256" key="9">
    <source>
        <dbReference type="ARBA" id="ARBA00023242"/>
    </source>
</evidence>
<dbReference type="PROSITE" id="PS00916">
    <property type="entry name" value="PI3_4_KINASE_2"/>
    <property type="match status" value="1"/>
</dbReference>
<evidence type="ECO:0000256" key="6">
    <source>
        <dbReference type="ARBA" id="ARBA00022763"/>
    </source>
</evidence>
<organism evidence="18 19">
    <name type="scientific">Vigna radiata var. radiata</name>
    <name type="common">Mung bean</name>
    <name type="synonym">Phaseolus aureus</name>
    <dbReference type="NCBI Taxonomy" id="3916"/>
    <lineage>
        <taxon>Eukaryota</taxon>
        <taxon>Viridiplantae</taxon>
        <taxon>Streptophyta</taxon>
        <taxon>Embryophyta</taxon>
        <taxon>Tracheophyta</taxon>
        <taxon>Spermatophyta</taxon>
        <taxon>Magnoliopsida</taxon>
        <taxon>eudicotyledons</taxon>
        <taxon>Gunneridae</taxon>
        <taxon>Pentapetalae</taxon>
        <taxon>rosids</taxon>
        <taxon>fabids</taxon>
        <taxon>Fabales</taxon>
        <taxon>Fabaceae</taxon>
        <taxon>Papilionoideae</taxon>
        <taxon>50 kb inversion clade</taxon>
        <taxon>NPAAA clade</taxon>
        <taxon>indigoferoid/millettioid clade</taxon>
        <taxon>Phaseoleae</taxon>
        <taxon>Vigna</taxon>
    </lineage>
</organism>
<keyword evidence="3" id="KW-0723">Serine/threonine-protein kinase</keyword>
<keyword evidence="4" id="KW-0808">Transferase</keyword>
<evidence type="ECO:0000256" key="3">
    <source>
        <dbReference type="ARBA" id="ARBA00022527"/>
    </source>
</evidence>
<evidence type="ECO:0000256" key="13">
    <source>
        <dbReference type="ARBA" id="ARBA00073111"/>
    </source>
</evidence>
<keyword evidence="18" id="KW-1185">Reference proteome</keyword>
<dbReference type="PROSITE" id="PS51189">
    <property type="entry name" value="FAT"/>
    <property type="match status" value="1"/>
</dbReference>
<evidence type="ECO:0000256" key="1">
    <source>
        <dbReference type="ARBA" id="ARBA00004123"/>
    </source>
</evidence>
<keyword evidence="10" id="KW-0131">Cell cycle</keyword>
<dbReference type="InterPro" id="IPR014009">
    <property type="entry name" value="PIK_FAT"/>
</dbReference>
<dbReference type="KEGG" id="vra:106761920"/>
<dbReference type="InterPro" id="IPR044107">
    <property type="entry name" value="PIKKc_ATM"/>
</dbReference>
<evidence type="ECO:0000259" key="16">
    <source>
        <dbReference type="PROSITE" id="PS51189"/>
    </source>
</evidence>
<dbReference type="GO" id="GO:0005634">
    <property type="term" value="C:nucleus"/>
    <property type="evidence" value="ECO:0007669"/>
    <property type="project" value="UniProtKB-SubCell"/>
</dbReference>
<reference evidence="19" key="2">
    <citation type="submission" date="2025-08" db="UniProtKB">
        <authorList>
            <consortium name="RefSeq"/>
        </authorList>
    </citation>
    <scope>IDENTIFICATION</scope>
    <source>
        <tissue evidence="19">Leaf</tissue>
    </source>
</reference>
<keyword evidence="5" id="KW-0547">Nucleotide-binding</keyword>
<dbReference type="GO" id="GO:0004674">
    <property type="term" value="F:protein serine/threonine kinase activity"/>
    <property type="evidence" value="ECO:0007669"/>
    <property type="project" value="UniProtKB-KW"/>
</dbReference>
<comment type="subcellular location">
    <subcellularLocation>
        <location evidence="1">Nucleus</location>
    </subcellularLocation>
</comment>
<dbReference type="STRING" id="3916.A0A1S3U4Q9"/>
<dbReference type="Gene3D" id="3.30.1010.10">
    <property type="entry name" value="Phosphatidylinositol 3-kinase Catalytic Subunit, Chain A, domain 4"/>
    <property type="match status" value="1"/>
</dbReference>
<evidence type="ECO:0000256" key="12">
    <source>
        <dbReference type="ARBA" id="ARBA00048679"/>
    </source>
</evidence>
<keyword evidence="8" id="KW-0067">ATP-binding</keyword>